<dbReference type="EC" id="2.7.13.3" evidence="2"/>
<dbReference type="PRINTS" id="PR00344">
    <property type="entry name" value="BCTRLSENSOR"/>
</dbReference>
<evidence type="ECO:0000256" key="8">
    <source>
        <dbReference type="SAM" id="Coils"/>
    </source>
</evidence>
<evidence type="ECO:0000256" key="3">
    <source>
        <dbReference type="ARBA" id="ARBA00022679"/>
    </source>
</evidence>
<dbReference type="Pfam" id="PF02518">
    <property type="entry name" value="HATPase_c"/>
    <property type="match status" value="1"/>
</dbReference>
<dbReference type="PROSITE" id="PS50109">
    <property type="entry name" value="HIS_KIN"/>
    <property type="match status" value="1"/>
</dbReference>
<evidence type="ECO:0000256" key="2">
    <source>
        <dbReference type="ARBA" id="ARBA00012438"/>
    </source>
</evidence>
<keyword evidence="8" id="KW-0175">Coiled coil</keyword>
<accession>A0AB38N3Y5</accession>
<dbReference type="GO" id="GO:0000160">
    <property type="term" value="P:phosphorelay signal transduction system"/>
    <property type="evidence" value="ECO:0007669"/>
    <property type="project" value="UniProtKB-KW"/>
</dbReference>
<dbReference type="InterPro" id="IPR005467">
    <property type="entry name" value="His_kinase_dom"/>
</dbReference>
<reference evidence="10 12" key="1">
    <citation type="submission" date="2018-04" db="EMBL/GenBank/DDBJ databases">
        <title>Whole genome sequence comparison of clinical and drinking water Legionella pneumophila isolates associated with the Flint Water Crisis.</title>
        <authorList>
            <person name="Garner E."/>
            <person name="Brown C."/>
            <person name="Schwake O."/>
            <person name="Coil D."/>
            <person name="Jospin G."/>
            <person name="Eisen J."/>
            <person name="Edwards M."/>
            <person name="Pruden A."/>
        </authorList>
    </citation>
    <scope>NUCLEOTIDE SEQUENCE [LARGE SCALE GENOMIC DNA]</scope>
    <source>
        <strain evidence="10 12">Genessee03</strain>
    </source>
</reference>
<sequence length="445" mass="50149">MEEITWVVSKLPMPCVLHNKNTILHGNPAFLGFLTEQGDVHNLDFNQWLMKAIKSEKDALLLIDTLNKGQEITLETEGRVKGALFHWKIFSTPVLSATPSSPCQITWLQDSSSSYLNKSYWDLHLRVSKATMQLMKEINERKIAEQKAEALNGELLKAQQNLIEASHQAGMAEVTISVLHNIGNVLNSVGVSVEMMEESMNNLMYKKIALVIDMLKSHESNLLDFFQNDEQGKLLPDYLRVLFEEIQSHQSKVKEELNRLREQYNHIKDILSAQNEVTSRQPLTEKVILPNLLESSIRLVMTEDSMLLNRITLNKEYRYLSSIITDRTQLMQLLTNLLKNAKESLMELKNGGPKNITIVIDKQADSEQVTLRIIDTGGGILPENLPKIFSFGFTTKRKGHGFGLHNSALIAKQLGGTLQVESEGAGKGAEFILTLPIDNSRKTES</sequence>
<feature type="domain" description="Histidine kinase" evidence="9">
    <location>
        <begin position="177"/>
        <end position="439"/>
    </location>
</feature>
<reference evidence="11 13" key="2">
    <citation type="submission" date="2018-04" db="EMBL/GenBank/DDBJ databases">
        <title>Whole genome sequence comparison of clinical and drinking water Legionella pneumophila isolates.</title>
        <authorList>
            <person name="Garner E."/>
        </authorList>
    </citation>
    <scope>NUCLEOTIDE SEQUENCE [LARGE SCALE GENOMIC DNA]</scope>
    <source>
        <strain evidence="11 13">WH02</strain>
    </source>
</reference>
<evidence type="ECO:0000256" key="1">
    <source>
        <dbReference type="ARBA" id="ARBA00000085"/>
    </source>
</evidence>
<dbReference type="Proteomes" id="UP000306421">
    <property type="component" value="Unassembled WGS sequence"/>
</dbReference>
<feature type="coiled-coil region" evidence="8">
    <location>
        <begin position="134"/>
        <end position="168"/>
    </location>
</feature>
<feature type="coiled-coil region" evidence="8">
    <location>
        <begin position="243"/>
        <end position="270"/>
    </location>
</feature>
<evidence type="ECO:0000256" key="5">
    <source>
        <dbReference type="ARBA" id="ARBA00022777"/>
    </source>
</evidence>
<evidence type="ECO:0000313" key="12">
    <source>
        <dbReference type="Proteomes" id="UP000251035"/>
    </source>
</evidence>
<gene>
    <name evidence="10" type="ORF">DB745_04935</name>
    <name evidence="11" type="ORF">DIZ81_06535</name>
</gene>
<keyword evidence="12" id="KW-1185">Reference proteome</keyword>
<dbReference type="InterPro" id="IPR003594">
    <property type="entry name" value="HATPase_dom"/>
</dbReference>
<organism evidence="11 13">
    <name type="scientific">Legionella taurinensis</name>
    <dbReference type="NCBI Taxonomy" id="70611"/>
    <lineage>
        <taxon>Bacteria</taxon>
        <taxon>Pseudomonadati</taxon>
        <taxon>Pseudomonadota</taxon>
        <taxon>Gammaproteobacteria</taxon>
        <taxon>Legionellales</taxon>
        <taxon>Legionellaceae</taxon>
        <taxon>Legionella</taxon>
    </lineage>
</organism>
<evidence type="ECO:0000313" key="11">
    <source>
        <dbReference type="EMBL" id="TID43142.1"/>
    </source>
</evidence>
<evidence type="ECO:0000259" key="9">
    <source>
        <dbReference type="PROSITE" id="PS50109"/>
    </source>
</evidence>
<evidence type="ECO:0000256" key="7">
    <source>
        <dbReference type="ARBA" id="ARBA00023012"/>
    </source>
</evidence>
<keyword evidence="3" id="KW-0808">Transferase</keyword>
<evidence type="ECO:0000256" key="4">
    <source>
        <dbReference type="ARBA" id="ARBA00022741"/>
    </source>
</evidence>
<keyword evidence="7" id="KW-0902">Two-component regulatory system</keyword>
<keyword evidence="5 11" id="KW-0418">Kinase</keyword>
<keyword evidence="6" id="KW-0067">ATP-binding</keyword>
<comment type="caution">
    <text evidence="11">The sequence shown here is derived from an EMBL/GenBank/DDBJ whole genome shotgun (WGS) entry which is preliminary data.</text>
</comment>
<protein>
    <recommendedName>
        <fullName evidence="2">histidine kinase</fullName>
        <ecNumber evidence="2">2.7.13.3</ecNumber>
    </recommendedName>
</protein>
<dbReference type="InterPro" id="IPR036890">
    <property type="entry name" value="HATPase_C_sf"/>
</dbReference>
<dbReference type="SMART" id="SM00387">
    <property type="entry name" value="HATPase_c"/>
    <property type="match status" value="1"/>
</dbReference>
<evidence type="ECO:0000256" key="6">
    <source>
        <dbReference type="ARBA" id="ARBA00022840"/>
    </source>
</evidence>
<dbReference type="SUPFAM" id="SSF55874">
    <property type="entry name" value="ATPase domain of HSP90 chaperone/DNA topoisomerase II/histidine kinase"/>
    <property type="match status" value="1"/>
</dbReference>
<dbReference type="GO" id="GO:0005524">
    <property type="term" value="F:ATP binding"/>
    <property type="evidence" value="ECO:0007669"/>
    <property type="project" value="UniProtKB-KW"/>
</dbReference>
<comment type="catalytic activity">
    <reaction evidence="1">
        <text>ATP + protein L-histidine = ADP + protein N-phospho-L-histidine.</text>
        <dbReference type="EC" id="2.7.13.3"/>
    </reaction>
</comment>
<dbReference type="Gene3D" id="3.30.565.10">
    <property type="entry name" value="Histidine kinase-like ATPase, C-terminal domain"/>
    <property type="match status" value="1"/>
</dbReference>
<dbReference type="AlphaFoldDB" id="A0AB38N3Y5"/>
<dbReference type="GO" id="GO:0004673">
    <property type="term" value="F:protein histidine kinase activity"/>
    <property type="evidence" value="ECO:0007669"/>
    <property type="project" value="UniProtKB-EC"/>
</dbReference>
<proteinExistence type="predicted"/>
<dbReference type="Proteomes" id="UP000251035">
    <property type="component" value="Unassembled WGS sequence"/>
</dbReference>
<dbReference type="EMBL" id="QCXM01000004">
    <property type="protein sequence ID" value="PUT48317.1"/>
    <property type="molecule type" value="Genomic_DNA"/>
</dbReference>
<dbReference type="RefSeq" id="WP_108292515.1">
    <property type="nucleotide sequence ID" value="NZ_JAWVLH010000004.1"/>
</dbReference>
<dbReference type="InterPro" id="IPR004358">
    <property type="entry name" value="Sig_transdc_His_kin-like_C"/>
</dbReference>
<name>A0AB38N3Y5_9GAMM</name>
<dbReference type="PANTHER" id="PTHR43065:SF46">
    <property type="entry name" value="C4-DICARBOXYLATE TRANSPORT SENSOR PROTEIN DCTB"/>
    <property type="match status" value="1"/>
</dbReference>
<dbReference type="EMBL" id="QFGG01000005">
    <property type="protein sequence ID" value="TID43142.1"/>
    <property type="molecule type" value="Genomic_DNA"/>
</dbReference>
<keyword evidence="4" id="KW-0547">Nucleotide-binding</keyword>
<evidence type="ECO:0000313" key="13">
    <source>
        <dbReference type="Proteomes" id="UP000306421"/>
    </source>
</evidence>
<dbReference type="PANTHER" id="PTHR43065">
    <property type="entry name" value="SENSOR HISTIDINE KINASE"/>
    <property type="match status" value="1"/>
</dbReference>
<evidence type="ECO:0000313" key="10">
    <source>
        <dbReference type="EMBL" id="PUT48317.1"/>
    </source>
</evidence>